<dbReference type="GO" id="GO:0008408">
    <property type="term" value="F:3'-5' exonuclease activity"/>
    <property type="evidence" value="ECO:0007669"/>
    <property type="project" value="TreeGrafter"/>
</dbReference>
<dbReference type="CDD" id="cd06130">
    <property type="entry name" value="DNA_pol_III_epsilon_like"/>
    <property type="match status" value="1"/>
</dbReference>
<name>A0A5N6MFH1_9MICC</name>
<accession>A0A5N6MFH1</accession>
<dbReference type="AlphaFoldDB" id="A0A5N6MFH1"/>
<dbReference type="InterPro" id="IPR013520">
    <property type="entry name" value="Ribonucl_H"/>
</dbReference>
<dbReference type="SMART" id="SM00479">
    <property type="entry name" value="EXOIII"/>
    <property type="match status" value="1"/>
</dbReference>
<dbReference type="PANTHER" id="PTHR30231:SF42">
    <property type="entry name" value="EXONUCLEASE"/>
    <property type="match status" value="1"/>
</dbReference>
<dbReference type="Proteomes" id="UP000326852">
    <property type="component" value="Unassembled WGS sequence"/>
</dbReference>
<dbReference type="PANTHER" id="PTHR30231">
    <property type="entry name" value="DNA POLYMERASE III SUBUNIT EPSILON"/>
    <property type="match status" value="1"/>
</dbReference>
<dbReference type="EMBL" id="VTFX01000005">
    <property type="protein sequence ID" value="KAD3514999.1"/>
    <property type="molecule type" value="Genomic_DNA"/>
</dbReference>
<dbReference type="GO" id="GO:0005829">
    <property type="term" value="C:cytosol"/>
    <property type="evidence" value="ECO:0007669"/>
    <property type="project" value="TreeGrafter"/>
</dbReference>
<proteinExistence type="predicted"/>
<dbReference type="GO" id="GO:0003676">
    <property type="term" value="F:nucleic acid binding"/>
    <property type="evidence" value="ECO:0007669"/>
    <property type="project" value="InterPro"/>
</dbReference>
<feature type="region of interest" description="Disordered" evidence="1">
    <location>
        <begin position="191"/>
        <end position="214"/>
    </location>
</feature>
<reference evidence="3 4" key="1">
    <citation type="submission" date="2019-08" db="EMBL/GenBank/DDBJ databases">
        <title>Arthrobacter sp. nov., isolated from plateau pika and Tibetan wild ass.</title>
        <authorList>
            <person name="Ge Y."/>
        </authorList>
    </citation>
    <scope>NUCLEOTIDE SEQUENCE [LARGE SCALE GENOMIC DNA]</scope>
    <source>
        <strain evidence="3 4">785</strain>
    </source>
</reference>
<gene>
    <name evidence="3" type="ORF">GD627_11860</name>
</gene>
<evidence type="ECO:0000259" key="2">
    <source>
        <dbReference type="SMART" id="SM00479"/>
    </source>
</evidence>
<keyword evidence="4" id="KW-1185">Reference proteome</keyword>
<feature type="region of interest" description="Disordered" evidence="1">
    <location>
        <begin position="325"/>
        <end position="384"/>
    </location>
</feature>
<comment type="caution">
    <text evidence="3">The sequence shown here is derived from an EMBL/GenBank/DDBJ whole genome shotgun (WGS) entry which is preliminary data.</text>
</comment>
<dbReference type="Gene3D" id="3.30.420.10">
    <property type="entry name" value="Ribonuclease H-like superfamily/Ribonuclease H"/>
    <property type="match status" value="1"/>
</dbReference>
<evidence type="ECO:0000256" key="1">
    <source>
        <dbReference type="SAM" id="MobiDB-lite"/>
    </source>
</evidence>
<dbReference type="InterPro" id="IPR036397">
    <property type="entry name" value="RNaseH_sf"/>
</dbReference>
<sequence>MSGLNFTAIDVETANSQRASVCAVGIVQVRNGQVSETFEWHVTPPTGLDSFHPRNIAIHGITPEMVQAADNTWADSLEAIQTLAGDFPLVAYNAPFDKSVIHESSRLSGLTPPANDFHCALALAKRHLTLEKYRLPLVAEHLGIAPFTHHDAGSDAAACAQIVLALSERHDLREVSALWAPARIDRSEASLKPSAFSRGNKSPIAELPQPNPAADPSHPFFGRQVIMTGDMESYDRWDAMEKIASLGGINGKGVTKKTAFLLIGDGKTHASIDLENGTTKEKKAAAYMAAGQDLTVLTEPDFLKLVGKRSPAALKPKAVFAPTVTDELRTGGGTSEDRHPAPQTAESVISPVPAPVRQHEDQDGQYGSQPSPVGVINGFQPSEPVTPHISDVPEKAGQAVTAMLRAGTRMGHRLFGATKN</sequence>
<organism evidence="3 4">
    <name type="scientific">Arthrobacter yangruifuii</name>
    <dbReference type="NCBI Taxonomy" id="2606616"/>
    <lineage>
        <taxon>Bacteria</taxon>
        <taxon>Bacillati</taxon>
        <taxon>Actinomycetota</taxon>
        <taxon>Actinomycetes</taxon>
        <taxon>Micrococcales</taxon>
        <taxon>Micrococcaceae</taxon>
        <taxon>Arthrobacter</taxon>
    </lineage>
</organism>
<dbReference type="RefSeq" id="WP_152272675.1">
    <property type="nucleotide sequence ID" value="NZ_VTFX01000005.1"/>
</dbReference>
<dbReference type="SUPFAM" id="SSF53098">
    <property type="entry name" value="Ribonuclease H-like"/>
    <property type="match status" value="1"/>
</dbReference>
<dbReference type="CDD" id="cd17748">
    <property type="entry name" value="BRCT_DNA_ligase_like"/>
    <property type="match status" value="1"/>
</dbReference>
<dbReference type="SUPFAM" id="SSF52113">
    <property type="entry name" value="BRCT domain"/>
    <property type="match status" value="1"/>
</dbReference>
<feature type="domain" description="Exonuclease" evidence="2">
    <location>
        <begin position="5"/>
        <end position="172"/>
    </location>
</feature>
<evidence type="ECO:0000313" key="3">
    <source>
        <dbReference type="EMBL" id="KAD3514999.1"/>
    </source>
</evidence>
<protein>
    <recommendedName>
        <fullName evidence="2">Exonuclease domain-containing protein</fullName>
    </recommendedName>
</protein>
<dbReference type="Gene3D" id="3.40.50.10190">
    <property type="entry name" value="BRCT domain"/>
    <property type="match status" value="1"/>
</dbReference>
<dbReference type="InterPro" id="IPR012337">
    <property type="entry name" value="RNaseH-like_sf"/>
</dbReference>
<evidence type="ECO:0000313" key="4">
    <source>
        <dbReference type="Proteomes" id="UP000326852"/>
    </source>
</evidence>
<dbReference type="Pfam" id="PF00929">
    <property type="entry name" value="RNase_T"/>
    <property type="match status" value="1"/>
</dbReference>
<dbReference type="InterPro" id="IPR036420">
    <property type="entry name" value="BRCT_dom_sf"/>
</dbReference>